<evidence type="ECO:0000259" key="2">
    <source>
        <dbReference type="PROSITE" id="PS50892"/>
    </source>
</evidence>
<feature type="domain" description="V-SNARE coiled-coil homology" evidence="2">
    <location>
        <begin position="130"/>
        <end position="190"/>
    </location>
</feature>
<dbReference type="Gene3D" id="1.20.5.110">
    <property type="match status" value="1"/>
</dbReference>
<evidence type="ECO:0000313" key="3">
    <source>
        <dbReference type="EMBL" id="KAK1940219.1"/>
    </source>
</evidence>
<dbReference type="Pfam" id="PF00957">
    <property type="entry name" value="Synaptobrevin"/>
    <property type="match status" value="1"/>
</dbReference>
<dbReference type="PROSITE" id="PS50892">
    <property type="entry name" value="V_SNARE"/>
    <property type="match status" value="1"/>
</dbReference>
<evidence type="ECO:0000313" key="4">
    <source>
        <dbReference type="Proteomes" id="UP001195914"/>
    </source>
</evidence>
<dbReference type="CDD" id="cd15843">
    <property type="entry name" value="R-SNARE"/>
    <property type="match status" value="1"/>
</dbReference>
<protein>
    <recommendedName>
        <fullName evidence="2">V-SNARE coiled-coil homology domain-containing protein</fullName>
    </recommendedName>
</protein>
<reference evidence="3" key="1">
    <citation type="journal article" date="2014" name="Nucleic Acids Res.">
        <title>The evolutionary dynamics of variant antigen genes in Babesia reveal a history of genomic innovation underlying host-parasite interaction.</title>
        <authorList>
            <person name="Jackson A.P."/>
            <person name="Otto T.D."/>
            <person name="Darby A."/>
            <person name="Ramaprasad A."/>
            <person name="Xia D."/>
            <person name="Echaide I.E."/>
            <person name="Farber M."/>
            <person name="Gahlot S."/>
            <person name="Gamble J."/>
            <person name="Gupta D."/>
            <person name="Gupta Y."/>
            <person name="Jackson L."/>
            <person name="Malandrin L."/>
            <person name="Malas T.B."/>
            <person name="Moussa E."/>
            <person name="Nair M."/>
            <person name="Reid A.J."/>
            <person name="Sanders M."/>
            <person name="Sharma J."/>
            <person name="Tracey A."/>
            <person name="Quail M.A."/>
            <person name="Weir W."/>
            <person name="Wastling J.M."/>
            <person name="Hall N."/>
            <person name="Willadsen P."/>
            <person name="Lingelbach K."/>
            <person name="Shiels B."/>
            <person name="Tait A."/>
            <person name="Berriman M."/>
            <person name="Allred D.R."/>
            <person name="Pain A."/>
        </authorList>
    </citation>
    <scope>NUCLEOTIDE SEQUENCE</scope>
    <source>
        <strain evidence="3">1802A</strain>
    </source>
</reference>
<name>A0AAD9GKP5_BABDI</name>
<dbReference type="InterPro" id="IPR042855">
    <property type="entry name" value="V_SNARE_CC"/>
</dbReference>
<dbReference type="Gene3D" id="3.30.450.50">
    <property type="entry name" value="Longin domain"/>
    <property type="match status" value="1"/>
</dbReference>
<evidence type="ECO:0000256" key="1">
    <source>
        <dbReference type="PROSITE-ProRule" id="PRU00290"/>
    </source>
</evidence>
<gene>
    <name evidence="3" type="ORF">X943_000210</name>
</gene>
<keyword evidence="1" id="KW-0175">Coiled coil</keyword>
<proteinExistence type="predicted"/>
<dbReference type="EMBL" id="JAHBMH010000003">
    <property type="protein sequence ID" value="KAK1940219.1"/>
    <property type="molecule type" value="Genomic_DNA"/>
</dbReference>
<reference evidence="3" key="2">
    <citation type="submission" date="2021-05" db="EMBL/GenBank/DDBJ databases">
        <authorList>
            <person name="Pain A."/>
        </authorList>
    </citation>
    <scope>NUCLEOTIDE SEQUENCE</scope>
    <source>
        <strain evidence="3">1802A</strain>
    </source>
</reference>
<keyword evidence="4" id="KW-1185">Reference proteome</keyword>
<sequence length="216" mass="23962">MTLVVYSLVSKGGSVIADYTAPINYSGTTSQFYVNLDAVARSQLNKIPKGNCSGSSLILGHHVYYNAFDELILICVTNSNEDTDLPRRFLVSELKSSCKPHIINDTNKRSELLTRILSRLVTDYNETSDKLKSIETSLEYTAQSLRGSITSILERGELIDSIVSKSNSLKDETVVFRSAAQRANSSFFRSLFLTLSDCVGTRELAIGVSVSYRFEF</sequence>
<dbReference type="SUPFAM" id="SSF58038">
    <property type="entry name" value="SNARE fusion complex"/>
    <property type="match status" value="1"/>
</dbReference>
<dbReference type="AlphaFoldDB" id="A0AAD9GKP5"/>
<comment type="caution">
    <text evidence="3">The sequence shown here is derived from an EMBL/GenBank/DDBJ whole genome shotgun (WGS) entry which is preliminary data.</text>
</comment>
<accession>A0AAD9GKP5</accession>
<organism evidence="3 4">
    <name type="scientific">Babesia divergens</name>
    <dbReference type="NCBI Taxonomy" id="32595"/>
    <lineage>
        <taxon>Eukaryota</taxon>
        <taxon>Sar</taxon>
        <taxon>Alveolata</taxon>
        <taxon>Apicomplexa</taxon>
        <taxon>Aconoidasida</taxon>
        <taxon>Piroplasmida</taxon>
        <taxon>Babesiidae</taxon>
        <taxon>Babesia</taxon>
    </lineage>
</organism>
<dbReference type="Proteomes" id="UP001195914">
    <property type="component" value="Unassembled WGS sequence"/>
</dbReference>